<comment type="subcellular location">
    <subcellularLocation>
        <location evidence="2">Chromosome</location>
    </subcellularLocation>
    <subcellularLocation>
        <location evidence="1">Nucleus</location>
    </subcellularLocation>
</comment>
<protein>
    <submittedName>
        <fullName evidence="9">RTT106</fullName>
    </submittedName>
</protein>
<accession>A0A8J5UXQ1</accession>
<dbReference type="GO" id="GO:0042393">
    <property type="term" value="F:histone binding"/>
    <property type="evidence" value="ECO:0007669"/>
    <property type="project" value="TreeGrafter"/>
</dbReference>
<comment type="caution">
    <text evidence="9">The sequence shown here is derived from an EMBL/GenBank/DDBJ whole genome shotgun (WGS) entry which is preliminary data.</text>
</comment>
<feature type="domain" description="Histone chaperone RTT106/FACT complex subunit SPT16-like middle" evidence="8">
    <location>
        <begin position="269"/>
        <end position="368"/>
    </location>
</feature>
<evidence type="ECO:0000313" key="10">
    <source>
        <dbReference type="Proteomes" id="UP000694255"/>
    </source>
</evidence>
<keyword evidence="3" id="KW-0158">Chromosome</keyword>
<evidence type="ECO:0000256" key="3">
    <source>
        <dbReference type="ARBA" id="ARBA00022454"/>
    </source>
</evidence>
<dbReference type="Proteomes" id="UP000694255">
    <property type="component" value="Unassembled WGS sequence"/>
</dbReference>
<keyword evidence="10" id="KW-1185">Reference proteome</keyword>
<dbReference type="AlphaFoldDB" id="A0A8J5UXQ1"/>
<dbReference type="PANTHER" id="PTHR45849:SF3">
    <property type="entry name" value="HISTONE CHAPERONE RTT106"/>
    <property type="match status" value="1"/>
</dbReference>
<keyword evidence="5" id="KW-0804">Transcription</keyword>
<keyword evidence="6" id="KW-0539">Nucleus</keyword>
<dbReference type="GO" id="GO:0031491">
    <property type="term" value="F:nucleosome binding"/>
    <property type="evidence" value="ECO:0007669"/>
    <property type="project" value="TreeGrafter"/>
</dbReference>
<evidence type="ECO:0000256" key="6">
    <source>
        <dbReference type="ARBA" id="ARBA00023242"/>
    </source>
</evidence>
<dbReference type="Pfam" id="PF18469">
    <property type="entry name" value="PH_18"/>
    <property type="match status" value="1"/>
</dbReference>
<sequence>MSEPHWISTLPHNLQEQVRFSIQKDANNLDVFNNLFTYLTDSNNDSNKRRKESPTIANVNSENGLIVRSEEPIPEESIIFEIPQVSFQSPIRKKMNLTFHLLERDGNPYPLLSIVNPTNMVPEISLINLETSIKLCMILPILGNSTNPIKKGVASLCFWINEEYCQDTNISKDPIICQIQLDIIKKQMIKQGKLPADIESQFASPKNTLILNPIQERILDYFKRQFKLCGVNLINYLPCPTLFQTQFSLNHDCAVALIDNKAPSSSPLIIMVECHKGAKDGVLLFLKQNQYNSPYLIFGFKKPIQVFELSKVLNASYTNITRNTFSIVVTVLNDRNEERIIEFSMIDQAFFQIIDDFIKEHRISDDSFNTIHQEKGPQQETTTDAAAAAATDGEQSVQPGTAAADDDDEEDDADFKGDEDDSEVDEEYDSDAGAHSDNNEGEEEEGDDVFNRGKEQEEIEQ</sequence>
<name>A0A8J5UXQ1_9ASCO</name>
<evidence type="ECO:0000256" key="1">
    <source>
        <dbReference type="ARBA" id="ARBA00004123"/>
    </source>
</evidence>
<organism evidence="9 10">
    <name type="scientific">[Candida] subhashii</name>
    <dbReference type="NCBI Taxonomy" id="561895"/>
    <lineage>
        <taxon>Eukaryota</taxon>
        <taxon>Fungi</taxon>
        <taxon>Dikarya</taxon>
        <taxon>Ascomycota</taxon>
        <taxon>Saccharomycotina</taxon>
        <taxon>Pichiomycetes</taxon>
        <taxon>Debaryomycetaceae</taxon>
        <taxon>Spathaspora</taxon>
    </lineage>
</organism>
<keyword evidence="4" id="KW-0805">Transcription regulation</keyword>
<evidence type="ECO:0000256" key="4">
    <source>
        <dbReference type="ARBA" id="ARBA00023015"/>
    </source>
</evidence>
<feature type="compositionally biased region" description="Acidic residues" evidence="7">
    <location>
        <begin position="439"/>
        <end position="448"/>
    </location>
</feature>
<feature type="compositionally biased region" description="Basic and acidic residues" evidence="7">
    <location>
        <begin position="449"/>
        <end position="461"/>
    </location>
</feature>
<feature type="compositionally biased region" description="Acidic residues" evidence="7">
    <location>
        <begin position="404"/>
        <end position="430"/>
    </location>
</feature>
<dbReference type="InterPro" id="IPR013719">
    <property type="entry name" value="RTT106/SPT16-like_middle_dom"/>
</dbReference>
<dbReference type="GO" id="GO:0005694">
    <property type="term" value="C:chromosome"/>
    <property type="evidence" value="ECO:0007669"/>
    <property type="project" value="UniProtKB-SubCell"/>
</dbReference>
<dbReference type="OrthoDB" id="75754at2759"/>
<evidence type="ECO:0000256" key="5">
    <source>
        <dbReference type="ARBA" id="ARBA00023163"/>
    </source>
</evidence>
<dbReference type="Pfam" id="PF08512">
    <property type="entry name" value="Rttp106-like_middle"/>
    <property type="match status" value="1"/>
</dbReference>
<proteinExistence type="predicted"/>
<evidence type="ECO:0000259" key="8">
    <source>
        <dbReference type="SMART" id="SM01287"/>
    </source>
</evidence>
<reference evidence="9 10" key="1">
    <citation type="journal article" date="2021" name="DNA Res.">
        <title>Genome analysis of Candida subhashii reveals its hybrid nature and dual mitochondrial genome conformations.</title>
        <authorList>
            <person name="Mixao V."/>
            <person name="Hegedusova E."/>
            <person name="Saus E."/>
            <person name="Pryszcz L.P."/>
            <person name="Cillingova A."/>
            <person name="Nosek J."/>
            <person name="Gabaldon T."/>
        </authorList>
    </citation>
    <scope>NUCLEOTIDE SEQUENCE [LARGE SCALE GENOMIC DNA]</scope>
    <source>
        <strain evidence="9 10">CBS 10753</strain>
    </source>
</reference>
<feature type="region of interest" description="Disordered" evidence="7">
    <location>
        <begin position="371"/>
        <end position="461"/>
    </location>
</feature>
<feature type="compositionally biased region" description="Low complexity" evidence="7">
    <location>
        <begin position="381"/>
        <end position="392"/>
    </location>
</feature>
<dbReference type="RefSeq" id="XP_049262727.1">
    <property type="nucleotide sequence ID" value="XM_049407941.1"/>
</dbReference>
<dbReference type="SMART" id="SM01287">
    <property type="entry name" value="Rtt106"/>
    <property type="match status" value="1"/>
</dbReference>
<dbReference type="EMBL" id="JAGSYN010000178">
    <property type="protein sequence ID" value="KAG7662494.1"/>
    <property type="molecule type" value="Genomic_DNA"/>
</dbReference>
<dbReference type="InterPro" id="IPR050454">
    <property type="entry name" value="RTT106/SSRP1_HistChap/FACT"/>
</dbReference>
<evidence type="ECO:0000313" key="9">
    <source>
        <dbReference type="EMBL" id="KAG7662494.1"/>
    </source>
</evidence>
<dbReference type="InterPro" id="IPR040770">
    <property type="entry name" value="Rtt106_PH"/>
</dbReference>
<dbReference type="PANTHER" id="PTHR45849">
    <property type="entry name" value="FACT COMPLEX SUBUNIT SSRP1"/>
    <property type="match status" value="1"/>
</dbReference>
<evidence type="ECO:0000256" key="2">
    <source>
        <dbReference type="ARBA" id="ARBA00004286"/>
    </source>
</evidence>
<dbReference type="GO" id="GO:0005634">
    <property type="term" value="C:nucleus"/>
    <property type="evidence" value="ECO:0007669"/>
    <property type="project" value="UniProtKB-SubCell"/>
</dbReference>
<evidence type="ECO:0000256" key="7">
    <source>
        <dbReference type="SAM" id="MobiDB-lite"/>
    </source>
</evidence>
<gene>
    <name evidence="9" type="ORF">J8A68_004025</name>
</gene>
<dbReference type="GeneID" id="73470825"/>